<dbReference type="STRING" id="1112.A9D12_07450"/>
<protein>
    <submittedName>
        <fullName evidence="1">Uncharacterized protein</fullName>
    </submittedName>
</protein>
<dbReference type="Proteomes" id="UP000078263">
    <property type="component" value="Chromosome"/>
</dbReference>
<name>A0A192D460_9SPHN</name>
<organism evidence="1 2">
    <name type="scientific">Erythrobacter neustonensis</name>
    <dbReference type="NCBI Taxonomy" id="1112"/>
    <lineage>
        <taxon>Bacteria</taxon>
        <taxon>Pseudomonadati</taxon>
        <taxon>Pseudomonadota</taxon>
        <taxon>Alphaproteobacteria</taxon>
        <taxon>Sphingomonadales</taxon>
        <taxon>Erythrobacteraceae</taxon>
        <taxon>Erythrobacter/Porphyrobacter group</taxon>
        <taxon>Erythrobacter</taxon>
    </lineage>
</organism>
<proteinExistence type="predicted"/>
<evidence type="ECO:0000313" key="1">
    <source>
        <dbReference type="EMBL" id="ANK12806.1"/>
    </source>
</evidence>
<reference evidence="1 2" key="1">
    <citation type="submission" date="2016-05" db="EMBL/GenBank/DDBJ databases">
        <title>Compelete Genome Sequence of Bacteriochlorophyll-Synthesizing Bacterium Porphyrobacter neustonensis DSM 9434.</title>
        <authorList>
            <person name="Shi X.-L."/>
            <person name="Wu Y.-H."/>
            <person name="Cheng H."/>
            <person name="Xu L."/>
            <person name="Zhang X.-Q."/>
            <person name="Wang C.-S."/>
            <person name="Xu X.-W."/>
        </authorList>
    </citation>
    <scope>NUCLEOTIDE SEQUENCE [LARGE SCALE GENOMIC DNA]</scope>
    <source>
        <strain evidence="1 2">DSM 9434</strain>
    </source>
</reference>
<dbReference type="OrthoDB" id="7409083at2"/>
<keyword evidence="2" id="KW-1185">Reference proteome</keyword>
<dbReference type="KEGG" id="pns:A9D12_07450"/>
<dbReference type="AlphaFoldDB" id="A0A192D460"/>
<dbReference type="RefSeq" id="WP_068350716.1">
    <property type="nucleotide sequence ID" value="NZ_CP016033.1"/>
</dbReference>
<gene>
    <name evidence="1" type="ORF">A9D12_07450</name>
</gene>
<sequence>MNTFDFPPAVTCALSIIRDCTELAPASRAVAAGAFVVTDDEEATTLDVRTAVVLPALSRQAAIEHIAAMIPPGARVIMRAPRLPRGLIRHLSRGRPMPVPTDAQVLAAIRPDADVRPVTVPEEAMAAVARQYGIRRAGRDDITAEQARCCDAEAQALYLVHLFSSPNMHERTRIAAAYQAWSALQRARPLGAFGPTEMF</sequence>
<evidence type="ECO:0000313" key="2">
    <source>
        <dbReference type="Proteomes" id="UP000078263"/>
    </source>
</evidence>
<accession>A0A192D460</accession>
<dbReference type="EMBL" id="CP016033">
    <property type="protein sequence ID" value="ANK12806.1"/>
    <property type="molecule type" value="Genomic_DNA"/>
</dbReference>